<dbReference type="KEGG" id="cfh:C1707_10395"/>
<feature type="region of interest" description="Disordered" evidence="1">
    <location>
        <begin position="129"/>
        <end position="151"/>
    </location>
</feature>
<gene>
    <name evidence="2" type="ORF">C1707_10395</name>
    <name evidence="3" type="ORF">CFHF_21870</name>
</gene>
<dbReference type="Proteomes" id="UP000281192">
    <property type="component" value="Chromosome"/>
</dbReference>
<feature type="compositionally biased region" description="Pro residues" evidence="1">
    <location>
        <begin position="134"/>
        <end position="145"/>
    </location>
</feature>
<evidence type="ECO:0000313" key="4">
    <source>
        <dbReference type="Proteomes" id="UP000234483"/>
    </source>
</evidence>
<name>A0A2N5CN56_9CAUL</name>
<evidence type="ECO:0000313" key="2">
    <source>
        <dbReference type="EMBL" id="AYV46640.1"/>
    </source>
</evidence>
<accession>A0A2N5CN56</accession>
<evidence type="ECO:0000313" key="3">
    <source>
        <dbReference type="EMBL" id="PLR07876.1"/>
    </source>
</evidence>
<dbReference type="EMBL" id="CP026100">
    <property type="protein sequence ID" value="AYV46640.1"/>
    <property type="molecule type" value="Genomic_DNA"/>
</dbReference>
<dbReference type="OrthoDB" id="6015145at2"/>
<reference evidence="3 4" key="1">
    <citation type="submission" date="2017-12" db="EMBL/GenBank/DDBJ databases">
        <title>The genome sequence of Caulobacter flavus CGMCC1 15093.</title>
        <authorList>
            <person name="Gao J."/>
            <person name="Mao X."/>
            <person name="Sun J."/>
        </authorList>
    </citation>
    <scope>NUCLEOTIDE SEQUENCE [LARGE SCALE GENOMIC DNA]</scope>
    <source>
        <strain evidence="3 4">CGMCC1 15093</strain>
    </source>
</reference>
<proteinExistence type="predicted"/>
<dbReference type="AlphaFoldDB" id="A0A2N5CN56"/>
<dbReference type="EMBL" id="PJRQ01000044">
    <property type="protein sequence ID" value="PLR07876.1"/>
    <property type="molecule type" value="Genomic_DNA"/>
</dbReference>
<organism evidence="3 4">
    <name type="scientific">Caulobacter flavus</name>
    <dbReference type="NCBI Taxonomy" id="1679497"/>
    <lineage>
        <taxon>Bacteria</taxon>
        <taxon>Pseudomonadati</taxon>
        <taxon>Pseudomonadota</taxon>
        <taxon>Alphaproteobacteria</taxon>
        <taxon>Caulobacterales</taxon>
        <taxon>Caulobacteraceae</taxon>
        <taxon>Caulobacter</taxon>
    </lineage>
</organism>
<dbReference type="Proteomes" id="UP000234483">
    <property type="component" value="Unassembled WGS sequence"/>
</dbReference>
<keyword evidence="5" id="KW-1185">Reference proteome</keyword>
<dbReference type="RefSeq" id="WP_101715043.1">
    <property type="nucleotide sequence ID" value="NZ_CP026100.1"/>
</dbReference>
<sequence length="306" mass="34053">MLRVEIEMFSGRPNPVWMLTDADAVQKLLRLAAASPKGVSKPGAGFDGLGLREVRIERFADDEAALRGVPKAFAVGSPFAGDPKAARELAKAFIETMPKRSDVKLLQHELTPLSSKLHDLALERLDRLFRDPPRPPQPPPKPPSNPLRTTIPDEKCGQCQYEVSQYNPGFWNNPATQPYNNCYNYARNWRTNTFAQPGRAHGAQTSTMACGTVTTAAMADGLKKRCDCLSEKEWPRRLMALVIDPGWDYHWYRHQRGGFWGHKPGSTAARNTDNSGVLIVNPETCNRGGYTDFCGYFYAGKSVVIN</sequence>
<evidence type="ECO:0000313" key="5">
    <source>
        <dbReference type="Proteomes" id="UP000281192"/>
    </source>
</evidence>
<evidence type="ECO:0000256" key="1">
    <source>
        <dbReference type="SAM" id="MobiDB-lite"/>
    </source>
</evidence>
<protein>
    <submittedName>
        <fullName evidence="3">Uncharacterized protein</fullName>
    </submittedName>
</protein>
<reference evidence="2 5" key="2">
    <citation type="submission" date="2018-01" db="EMBL/GenBank/DDBJ databases">
        <title>Complete genome sequence of Caulobacter flavus RHGG3.</title>
        <authorList>
            <person name="Yang E."/>
        </authorList>
    </citation>
    <scope>NUCLEOTIDE SEQUENCE [LARGE SCALE GENOMIC DNA]</scope>
    <source>
        <strain evidence="2 5">RHGG3</strain>
    </source>
</reference>